<reference evidence="3 4" key="1">
    <citation type="submission" date="2016-12" db="EMBL/GenBank/DDBJ databases">
        <title>Draft Genome Sequence of Mercury Resistant Pseudomonas DRA525.</title>
        <authorList>
            <person name="Drace K.M."/>
        </authorList>
    </citation>
    <scope>NUCLEOTIDE SEQUENCE [LARGE SCALE GENOMIC DNA]</scope>
    <source>
        <strain evidence="3 4">DRA525</strain>
    </source>
</reference>
<name>A0A1L5PM97_PSEPU</name>
<keyword evidence="2" id="KW-0472">Membrane</keyword>
<evidence type="ECO:0000313" key="3">
    <source>
        <dbReference type="EMBL" id="APO81106.1"/>
    </source>
</evidence>
<keyword evidence="2" id="KW-0812">Transmembrane</keyword>
<evidence type="ECO:0000256" key="2">
    <source>
        <dbReference type="SAM" id="Phobius"/>
    </source>
</evidence>
<evidence type="ECO:0000313" key="4">
    <source>
        <dbReference type="Proteomes" id="UP000185146"/>
    </source>
</evidence>
<protein>
    <submittedName>
        <fullName evidence="3">Heme biosynthesis operon protein HemX</fullName>
    </submittedName>
</protein>
<dbReference type="AlphaFoldDB" id="A0A1L5PM97"/>
<dbReference type="PANTHER" id="PTHR38043">
    <property type="entry name" value="PROTEIN HEMX"/>
    <property type="match status" value="1"/>
</dbReference>
<evidence type="ECO:0000256" key="1">
    <source>
        <dbReference type="SAM" id="MobiDB-lite"/>
    </source>
</evidence>
<dbReference type="EMBL" id="CP018743">
    <property type="protein sequence ID" value="APO81106.1"/>
    <property type="molecule type" value="Genomic_DNA"/>
</dbReference>
<dbReference type="InterPro" id="IPR007470">
    <property type="entry name" value="HemX"/>
</dbReference>
<feature type="transmembrane region" description="Helical" evidence="2">
    <location>
        <begin position="42"/>
        <end position="62"/>
    </location>
</feature>
<accession>A0A1L5PM97</accession>
<dbReference type="Proteomes" id="UP000185146">
    <property type="component" value="Chromosome"/>
</dbReference>
<organism evidence="3 4">
    <name type="scientific">Pseudomonas putida</name>
    <name type="common">Arthrobacter siderocapsulatus</name>
    <dbReference type="NCBI Taxonomy" id="303"/>
    <lineage>
        <taxon>Bacteria</taxon>
        <taxon>Pseudomonadati</taxon>
        <taxon>Pseudomonadota</taxon>
        <taxon>Gammaproteobacteria</taxon>
        <taxon>Pseudomonadales</taxon>
        <taxon>Pseudomonadaceae</taxon>
        <taxon>Pseudomonas</taxon>
    </lineage>
</organism>
<proteinExistence type="predicted"/>
<dbReference type="PANTHER" id="PTHR38043:SF1">
    <property type="entry name" value="PROTEIN HEMX"/>
    <property type="match status" value="1"/>
</dbReference>
<keyword evidence="2" id="KW-1133">Transmembrane helix</keyword>
<feature type="region of interest" description="Disordered" evidence="1">
    <location>
        <begin position="1"/>
        <end position="38"/>
    </location>
</feature>
<sequence length="375" mass="40629">MRPHAKDGYVSETVLSNNDQPSAQAPAEPVTTPPAKRSGSGLATLALLLGAAGVAVGGWGVWQVRQLQGSEFNQGQHIEALNQRAEALQQREQQISAQLASLPAASELEDRRRLVAQLQGDQQRLSQRLETVLGESRKEWRLAEAEHLLRLATLRLSALQDITSAKALVEGADEILREQSDPGAFAAREQLARSLATLNSTQQPDRTGLFLKLAAQRELVQQLSAQSPEFDTNADALGALTADGDGASRLSQWWAEISKYFQIDFNADDNVRPLLAGQQLNQLRLALSLTIEQAQWAALNGDSKVYTQALDDARSVLLANFNADNPQSKAMLDSLNALAEQPVSVVTPDLSESLAAVQAYIQRRHLPAEAEGGKP</sequence>
<gene>
    <name evidence="3" type="ORF">BL240_06390</name>
</gene>
<feature type="compositionally biased region" description="Polar residues" evidence="1">
    <location>
        <begin position="13"/>
        <end position="23"/>
    </location>
</feature>
<dbReference type="Pfam" id="PF04375">
    <property type="entry name" value="HemX"/>
    <property type="match status" value="1"/>
</dbReference>